<accession>G0U9A8</accession>
<evidence type="ECO:0000256" key="5">
    <source>
        <dbReference type="SAM" id="Phobius"/>
    </source>
</evidence>
<feature type="transmembrane region" description="Helical" evidence="5">
    <location>
        <begin position="51"/>
        <end position="72"/>
    </location>
</feature>
<feature type="transmembrane region" description="Helical" evidence="5">
    <location>
        <begin position="140"/>
        <end position="165"/>
    </location>
</feature>
<feature type="domain" description="Amino acid transporter transmembrane" evidence="6">
    <location>
        <begin position="18"/>
        <end position="425"/>
    </location>
</feature>
<feature type="transmembrane region" description="Helical" evidence="5">
    <location>
        <begin position="366"/>
        <end position="387"/>
    </location>
</feature>
<evidence type="ECO:0000256" key="2">
    <source>
        <dbReference type="ARBA" id="ARBA00022692"/>
    </source>
</evidence>
<feature type="transmembrane region" description="Helical" evidence="5">
    <location>
        <begin position="407"/>
        <end position="429"/>
    </location>
</feature>
<feature type="transmembrane region" description="Helical" evidence="5">
    <location>
        <begin position="21"/>
        <end position="45"/>
    </location>
</feature>
<dbReference type="GO" id="GO:0016020">
    <property type="term" value="C:membrane"/>
    <property type="evidence" value="ECO:0007669"/>
    <property type="project" value="UniProtKB-SubCell"/>
</dbReference>
<dbReference type="PANTHER" id="PTHR22950">
    <property type="entry name" value="AMINO ACID TRANSPORTER"/>
    <property type="match status" value="1"/>
</dbReference>
<evidence type="ECO:0000256" key="1">
    <source>
        <dbReference type="ARBA" id="ARBA00004141"/>
    </source>
</evidence>
<feature type="transmembrane region" description="Helical" evidence="5">
    <location>
        <begin position="257"/>
        <end position="278"/>
    </location>
</feature>
<feature type="transmembrane region" description="Helical" evidence="5">
    <location>
        <begin position="222"/>
        <end position="245"/>
    </location>
</feature>
<evidence type="ECO:0000259" key="6">
    <source>
        <dbReference type="Pfam" id="PF01490"/>
    </source>
</evidence>
<dbReference type="AlphaFoldDB" id="G0U9A8"/>
<evidence type="ECO:0000313" key="7">
    <source>
        <dbReference type="EMBL" id="CCC54193.1"/>
    </source>
</evidence>
<gene>
    <name evidence="7" type="ORF">TVY486_1116770</name>
</gene>
<evidence type="ECO:0000256" key="3">
    <source>
        <dbReference type="ARBA" id="ARBA00022989"/>
    </source>
</evidence>
<dbReference type="GO" id="GO:0015179">
    <property type="term" value="F:L-amino acid transmembrane transporter activity"/>
    <property type="evidence" value="ECO:0007669"/>
    <property type="project" value="TreeGrafter"/>
</dbReference>
<dbReference type="GO" id="GO:0005737">
    <property type="term" value="C:cytoplasm"/>
    <property type="evidence" value="ECO:0007669"/>
    <property type="project" value="TreeGrafter"/>
</dbReference>
<dbReference type="VEuPathDB" id="TriTrypDB:TvY486_1116770"/>
<name>G0U9A8_TRYVY</name>
<feature type="transmembrane region" description="Helical" evidence="5">
    <location>
        <begin position="298"/>
        <end position="318"/>
    </location>
</feature>
<feature type="transmembrane region" description="Helical" evidence="5">
    <location>
        <begin position="172"/>
        <end position="192"/>
    </location>
</feature>
<dbReference type="InterPro" id="IPR013057">
    <property type="entry name" value="AA_transpt_TM"/>
</dbReference>
<reference evidence="7" key="1">
    <citation type="journal article" date="2012" name="Proc. Natl. Acad. Sci. U.S.A.">
        <title>Antigenic diversity is generated by distinct evolutionary mechanisms in African trypanosome species.</title>
        <authorList>
            <person name="Jackson A.P."/>
            <person name="Berry A."/>
            <person name="Aslett M."/>
            <person name="Allison H.C."/>
            <person name="Burton P."/>
            <person name="Vavrova-Anderson J."/>
            <person name="Brown R."/>
            <person name="Browne H."/>
            <person name="Corton N."/>
            <person name="Hauser H."/>
            <person name="Gamble J."/>
            <person name="Gilderthorp R."/>
            <person name="Marcello L."/>
            <person name="McQuillan J."/>
            <person name="Otto T.D."/>
            <person name="Quail M.A."/>
            <person name="Sanders M.J."/>
            <person name="van Tonder A."/>
            <person name="Ginger M.L."/>
            <person name="Field M.C."/>
            <person name="Barry J.D."/>
            <person name="Hertz-Fowler C."/>
            <person name="Berriman M."/>
        </authorList>
    </citation>
    <scope>NUCLEOTIDE SEQUENCE</scope>
    <source>
        <strain evidence="7">Y486</strain>
    </source>
</reference>
<keyword evidence="3 5" id="KW-1133">Transmembrane helix</keyword>
<protein>
    <submittedName>
        <fullName evidence="7">Putative amino acid transporter</fullName>
    </submittedName>
</protein>
<dbReference type="EMBL" id="HE573027">
    <property type="protein sequence ID" value="CCC54193.1"/>
    <property type="molecule type" value="Genomic_DNA"/>
</dbReference>
<dbReference type="PANTHER" id="PTHR22950:SF369">
    <property type="entry name" value="ACID TRANSPORTER 1, PUTATIVE-RELATED"/>
    <property type="match status" value="1"/>
</dbReference>
<feature type="transmembrane region" description="Helical" evidence="5">
    <location>
        <begin position="93"/>
        <end position="120"/>
    </location>
</feature>
<comment type="subcellular location">
    <subcellularLocation>
        <location evidence="1">Membrane</location>
        <topology evidence="1">Multi-pass membrane protein</topology>
    </subcellularLocation>
</comment>
<feature type="transmembrane region" description="Helical" evidence="5">
    <location>
        <begin position="339"/>
        <end position="360"/>
    </location>
</feature>
<dbReference type="Pfam" id="PF01490">
    <property type="entry name" value="Aa_trans"/>
    <property type="match status" value="1"/>
</dbReference>
<keyword evidence="2 5" id="KW-0812">Transmembrane</keyword>
<organism evidence="7">
    <name type="scientific">Trypanosoma vivax (strain Y486)</name>
    <dbReference type="NCBI Taxonomy" id="1055687"/>
    <lineage>
        <taxon>Eukaryota</taxon>
        <taxon>Discoba</taxon>
        <taxon>Euglenozoa</taxon>
        <taxon>Kinetoplastea</taxon>
        <taxon>Metakinetoplastina</taxon>
        <taxon>Trypanosomatida</taxon>
        <taxon>Trypanosomatidae</taxon>
        <taxon>Trypanosoma</taxon>
        <taxon>Duttonella</taxon>
    </lineage>
</organism>
<proteinExistence type="predicted"/>
<sequence>MSSKADPLASCFGLLPPGSTVASVLSLTVTCLGAGILGIPAAAGYCGLVMGFFYLFLTSCFTIFSLHILAVVMEKHGLRTFDEATRKLMGPAACYFVAAVRLCNSFGTCMIYIICIKQIALTILIDKTFEQAATGQNRTLAFFSGEVGKCCLLAAVWCVVVYPFVLLNKPSVLRFASIFTVLFVLIFVVSIMTHSCINSIPSFRNPSHPHASNVDGYNGGRFAFKGLGVILFSYFCHLNCFEVYWGMKDRSTSRFTICAICAITICSFLYVMTVAFAYGEFGRNLVDSVVLMYHPVPAYMLAAFVLMACSISCSHALHTLQLRNIVCSIFGWKVGSLPFWKHAVVATVLSVAILLSGMTFNRMNGVVALVGALCGGFLSFIFPGLLYMYSGNWTTETVGVTRFCGTYVLLLWGVVALVLGTASSIHSFVVDS</sequence>
<keyword evidence="4 5" id="KW-0472">Membrane</keyword>
<evidence type="ECO:0000256" key="4">
    <source>
        <dbReference type="ARBA" id="ARBA00023136"/>
    </source>
</evidence>